<protein>
    <recommendedName>
        <fullName evidence="4">Endonuclease/exonuclease/phosphatase domain-containing protein</fullName>
    </recommendedName>
</protein>
<sequence length="578" mass="64173">MTGVVPDGCMNKQHPGKHEDIYTDTHEVSRKFSNELVSSLNVLHTCVRACLQGSKLRPPTEKQRIETVQRPSPRAAAIEYIKTRRLTPLPPLVCMSVSINTVVRYTRIRLLPLHLVAFPGALRHRTQVDVDLKIAFIGDGKMVYAEQMVSAAMTVALSLSVCGDSWFILGAVIAHAPQVYSPTQTQSLVSLSVEISPVKPATCIAFVTMLELCFCMLVIGDSVTHKVRLHTPAELICSPGARAPDIEANFRVLAMRGNDERYRRLMSQHRWLAQIEQGPGFVDNWPSLWGRPATASWRFIVHLHLLVLWHCPAPSRGVKPAGEGNRKSAKNLIVISATSSELRGYPTPNNINKLEELKIGFMNIRSLSTQALLVQDLVVENRIDILGLCETWLKPDVYLPIKMQSYPTQLFYRPPGPYSLSVDELSEFADDLVTYSDNVSLIGDFNIHVNNPSDSLAKVCLSITDMFGFKQLVQHPTTTPLIQHITYTTSLIIRRVHNSALRTVLYGGIILPTRPTTHSSSIRRAPACSGVLVSEFTSLNPSPSLAVYPTSTTTTTTIIISRPVEGNKEEWDTKLVLC</sequence>
<keyword evidence="3" id="KW-1185">Reference proteome</keyword>
<name>A0AA47MAJ6_MERPO</name>
<feature type="region of interest" description="Disordered" evidence="1">
    <location>
        <begin position="1"/>
        <end position="20"/>
    </location>
</feature>
<dbReference type="AlphaFoldDB" id="A0AA47MAJ6"/>
<evidence type="ECO:0000256" key="1">
    <source>
        <dbReference type="SAM" id="MobiDB-lite"/>
    </source>
</evidence>
<dbReference type="PANTHER" id="PTHR46670">
    <property type="entry name" value="ENDO/EXONUCLEASE/PHOSPHATASE DOMAIN-CONTAINING PROTEIN"/>
    <property type="match status" value="1"/>
</dbReference>
<dbReference type="Proteomes" id="UP001174136">
    <property type="component" value="Unassembled WGS sequence"/>
</dbReference>
<organism evidence="2 3">
    <name type="scientific">Merluccius polli</name>
    <name type="common">Benguela hake</name>
    <name type="synonym">Merluccius cadenati</name>
    <dbReference type="NCBI Taxonomy" id="89951"/>
    <lineage>
        <taxon>Eukaryota</taxon>
        <taxon>Metazoa</taxon>
        <taxon>Chordata</taxon>
        <taxon>Craniata</taxon>
        <taxon>Vertebrata</taxon>
        <taxon>Euteleostomi</taxon>
        <taxon>Actinopterygii</taxon>
        <taxon>Neopterygii</taxon>
        <taxon>Teleostei</taxon>
        <taxon>Neoteleostei</taxon>
        <taxon>Acanthomorphata</taxon>
        <taxon>Zeiogadaria</taxon>
        <taxon>Gadariae</taxon>
        <taxon>Gadiformes</taxon>
        <taxon>Gadoidei</taxon>
        <taxon>Merlucciidae</taxon>
        <taxon>Merluccius</taxon>
    </lineage>
</organism>
<proteinExistence type="predicted"/>
<dbReference type="InterPro" id="IPR036691">
    <property type="entry name" value="Endo/exonu/phosph_ase_sf"/>
</dbReference>
<gene>
    <name evidence="2" type="ORF">N1851_027105</name>
</gene>
<evidence type="ECO:0008006" key="4">
    <source>
        <dbReference type="Google" id="ProtNLM"/>
    </source>
</evidence>
<accession>A0AA47MAJ6</accession>
<comment type="caution">
    <text evidence="2">The sequence shown here is derived from an EMBL/GenBank/DDBJ whole genome shotgun (WGS) entry which is preliminary data.</text>
</comment>
<dbReference type="PANTHER" id="PTHR46670:SF3">
    <property type="entry name" value="ENDONUCLEASE_EXONUCLEASE_PHOSPHATASE DOMAIN-CONTAINING PROTEIN"/>
    <property type="match status" value="1"/>
</dbReference>
<dbReference type="EMBL" id="JAOPHQ010005130">
    <property type="protein sequence ID" value="KAK0136724.1"/>
    <property type="molecule type" value="Genomic_DNA"/>
</dbReference>
<dbReference type="Gene3D" id="3.40.50.12700">
    <property type="match status" value="1"/>
</dbReference>
<reference evidence="2" key="1">
    <citation type="journal article" date="2023" name="Front. Mar. Sci.">
        <title>A new Merluccius polli reference genome to investigate the effects of global change in West African waters.</title>
        <authorList>
            <person name="Mateo J.L."/>
            <person name="Blanco-Fernandez C."/>
            <person name="Garcia-Vazquez E."/>
            <person name="Machado-Schiaffino G."/>
        </authorList>
    </citation>
    <scope>NUCLEOTIDE SEQUENCE</scope>
    <source>
        <strain evidence="2">C29</strain>
        <tissue evidence="2">Fin</tissue>
    </source>
</reference>
<dbReference type="SUPFAM" id="SSF56219">
    <property type="entry name" value="DNase I-like"/>
    <property type="match status" value="1"/>
</dbReference>
<evidence type="ECO:0000313" key="2">
    <source>
        <dbReference type="EMBL" id="KAK0136724.1"/>
    </source>
</evidence>
<evidence type="ECO:0000313" key="3">
    <source>
        <dbReference type="Proteomes" id="UP001174136"/>
    </source>
</evidence>